<dbReference type="InterPro" id="IPR016185">
    <property type="entry name" value="PreATP-grasp_dom_sf"/>
</dbReference>
<keyword evidence="4" id="KW-0479">Metal-binding</keyword>
<dbReference type="Pfam" id="PF01071">
    <property type="entry name" value="GARS_A"/>
    <property type="match status" value="1"/>
</dbReference>
<keyword evidence="5 12" id="KW-0547">Nucleotide-binding</keyword>
<dbReference type="GO" id="GO:0005524">
    <property type="term" value="F:ATP binding"/>
    <property type="evidence" value="ECO:0007669"/>
    <property type="project" value="UniProtKB-UniRule"/>
</dbReference>
<dbReference type="UniPathway" id="UPA00074">
    <property type="reaction ID" value="UER00125"/>
</dbReference>
<dbReference type="InterPro" id="IPR020561">
    <property type="entry name" value="PRibGlycinamid_synth_ATP-grasp"/>
</dbReference>
<evidence type="ECO:0000256" key="7">
    <source>
        <dbReference type="ARBA" id="ARBA00022840"/>
    </source>
</evidence>
<keyword evidence="6" id="KW-0658">Purine biosynthesis</keyword>
<dbReference type="Gene3D" id="3.30.470.20">
    <property type="entry name" value="ATP-grasp fold, B domain"/>
    <property type="match status" value="1"/>
</dbReference>
<protein>
    <recommendedName>
        <fullName evidence="2">phosphoribosylamine--glycine ligase</fullName>
        <ecNumber evidence="2">6.3.4.13</ecNumber>
    </recommendedName>
    <alternativeName>
        <fullName evidence="10">Glycinamide ribonucleotide synthetase</fullName>
    </alternativeName>
    <alternativeName>
        <fullName evidence="11">Phosphoribosylglycinamide synthetase</fullName>
    </alternativeName>
</protein>
<dbReference type="Proteomes" id="UP000001876">
    <property type="component" value="Unassembled WGS sequence"/>
</dbReference>
<proteinExistence type="inferred from homology"/>
<dbReference type="SUPFAM" id="SSF52440">
    <property type="entry name" value="PreATP-grasp domain"/>
    <property type="match status" value="1"/>
</dbReference>
<dbReference type="eggNOG" id="KOG0237">
    <property type="taxonomic scope" value="Eukaryota"/>
</dbReference>
<dbReference type="HAMAP" id="MF_00138">
    <property type="entry name" value="GARS"/>
    <property type="match status" value="1"/>
</dbReference>
<dbReference type="PANTHER" id="PTHR43472">
    <property type="entry name" value="PHOSPHORIBOSYLAMINE--GLYCINE LIGASE"/>
    <property type="match status" value="1"/>
</dbReference>
<dbReference type="PROSITE" id="PS50975">
    <property type="entry name" value="ATP_GRASP"/>
    <property type="match status" value="1"/>
</dbReference>
<dbReference type="SUPFAM" id="SSF51246">
    <property type="entry name" value="Rudiment single hybrid motif"/>
    <property type="match status" value="1"/>
</dbReference>
<dbReference type="InterPro" id="IPR011054">
    <property type="entry name" value="Rudment_hybrid_motif"/>
</dbReference>
<evidence type="ECO:0000256" key="9">
    <source>
        <dbReference type="ARBA" id="ARBA00038345"/>
    </source>
</evidence>
<keyword evidence="15" id="KW-1185">Reference proteome</keyword>
<dbReference type="PANTHER" id="PTHR43472:SF1">
    <property type="entry name" value="PHOSPHORIBOSYLAMINE--GLYCINE LIGASE, CHLOROPLASTIC"/>
    <property type="match status" value="1"/>
</dbReference>
<dbReference type="InterPro" id="IPR020560">
    <property type="entry name" value="PRibGlycinamide_synth_C-dom"/>
</dbReference>
<reference evidence="14 15" key="1">
    <citation type="journal article" date="2009" name="Science">
        <title>Green evolution and dynamic adaptations revealed by genomes of the marine picoeukaryotes Micromonas.</title>
        <authorList>
            <person name="Worden A.Z."/>
            <person name="Lee J.H."/>
            <person name="Mock T."/>
            <person name="Rouze P."/>
            <person name="Simmons M.P."/>
            <person name="Aerts A.L."/>
            <person name="Allen A.E."/>
            <person name="Cuvelier M.L."/>
            <person name="Derelle E."/>
            <person name="Everett M.V."/>
            <person name="Foulon E."/>
            <person name="Grimwood J."/>
            <person name="Gundlach H."/>
            <person name="Henrissat B."/>
            <person name="Napoli C."/>
            <person name="McDonald S.M."/>
            <person name="Parker M.S."/>
            <person name="Rombauts S."/>
            <person name="Salamov A."/>
            <person name="Von Dassow P."/>
            <person name="Badger J.H."/>
            <person name="Coutinho P.M."/>
            <person name="Demir E."/>
            <person name="Dubchak I."/>
            <person name="Gentemann C."/>
            <person name="Eikrem W."/>
            <person name="Gready J.E."/>
            <person name="John U."/>
            <person name="Lanier W."/>
            <person name="Lindquist E.A."/>
            <person name="Lucas S."/>
            <person name="Mayer K.F."/>
            <person name="Moreau H."/>
            <person name="Not F."/>
            <person name="Otillar R."/>
            <person name="Panaud O."/>
            <person name="Pangilinan J."/>
            <person name="Paulsen I."/>
            <person name="Piegu B."/>
            <person name="Poliakov A."/>
            <person name="Robbens S."/>
            <person name="Schmutz J."/>
            <person name="Toulza E."/>
            <person name="Wyss T."/>
            <person name="Zelensky A."/>
            <person name="Zhou K."/>
            <person name="Armbrust E.V."/>
            <person name="Bhattacharya D."/>
            <person name="Goodenough U.W."/>
            <person name="Van de Peer Y."/>
            <person name="Grigoriev I.V."/>
        </authorList>
    </citation>
    <scope>NUCLEOTIDE SEQUENCE [LARGE SCALE GENOMIC DNA]</scope>
    <source>
        <strain evidence="14 15">CCMP1545</strain>
    </source>
</reference>
<name>C1MZ80_MICPC</name>
<evidence type="ECO:0000256" key="4">
    <source>
        <dbReference type="ARBA" id="ARBA00022723"/>
    </source>
</evidence>
<evidence type="ECO:0000259" key="13">
    <source>
        <dbReference type="PROSITE" id="PS50975"/>
    </source>
</evidence>
<keyword evidence="8" id="KW-0464">Manganese</keyword>
<evidence type="ECO:0000313" key="15">
    <source>
        <dbReference type="Proteomes" id="UP000001876"/>
    </source>
</evidence>
<dbReference type="EC" id="6.3.4.13" evidence="2"/>
<dbReference type="KEGG" id="mpp:MICPUCDRAFT_20099"/>
<dbReference type="Pfam" id="PF02843">
    <property type="entry name" value="GARS_C"/>
    <property type="match status" value="1"/>
</dbReference>
<evidence type="ECO:0000256" key="10">
    <source>
        <dbReference type="ARBA" id="ARBA00042242"/>
    </source>
</evidence>
<dbReference type="Pfam" id="PF02844">
    <property type="entry name" value="GARS_N"/>
    <property type="match status" value="1"/>
</dbReference>
<evidence type="ECO:0000256" key="1">
    <source>
        <dbReference type="ARBA" id="ARBA00005174"/>
    </source>
</evidence>
<dbReference type="AlphaFoldDB" id="C1MZ80"/>
<evidence type="ECO:0000256" key="3">
    <source>
        <dbReference type="ARBA" id="ARBA00022598"/>
    </source>
</evidence>
<dbReference type="InterPro" id="IPR020559">
    <property type="entry name" value="PRibGlycinamide_synth_CS"/>
</dbReference>
<dbReference type="OMA" id="KATVCKY"/>
<dbReference type="NCBIfam" id="TIGR00877">
    <property type="entry name" value="purD"/>
    <property type="match status" value="1"/>
</dbReference>
<dbReference type="InterPro" id="IPR011761">
    <property type="entry name" value="ATP-grasp"/>
</dbReference>
<keyword evidence="7 12" id="KW-0067">ATP-binding</keyword>
<organism evidence="15">
    <name type="scientific">Micromonas pusilla (strain CCMP1545)</name>
    <name type="common">Picoplanktonic green alga</name>
    <dbReference type="NCBI Taxonomy" id="564608"/>
    <lineage>
        <taxon>Eukaryota</taxon>
        <taxon>Viridiplantae</taxon>
        <taxon>Chlorophyta</taxon>
        <taxon>Mamiellophyceae</taxon>
        <taxon>Mamiellales</taxon>
        <taxon>Mamiellaceae</taxon>
        <taxon>Micromonas</taxon>
    </lineage>
</organism>
<evidence type="ECO:0000313" key="14">
    <source>
        <dbReference type="EMBL" id="EEH54818.1"/>
    </source>
</evidence>
<evidence type="ECO:0000256" key="6">
    <source>
        <dbReference type="ARBA" id="ARBA00022755"/>
    </source>
</evidence>
<dbReference type="InterPro" id="IPR037123">
    <property type="entry name" value="PRibGlycinamide_synth_C_sf"/>
</dbReference>
<sequence>MPQTLRAPVTAAARARAPDATLRRSRVTPLRANARAAKRRVLVIFAAASSAPIVAAASGDAKTNVLVVGGGGREHSLCWRLRQSPTCGNLFCTPGNAGIASEDGVEVVRVNESDHAAVVKFCEEKGVGLVVVGPEAPLVDGLADSLAAAKIPCFGPSKSAARLEGSKGFLKDLLKKYDIPTAKYERFTDPEKAKAYIKSEGAPIVVKTDGLAAGKGVIVAMDLDTALAAVDDMMLNAAFGAAGDEIVVEEFLTGEEASFFAVVGGGVAVPLVGAQDHKRVGEGDTGLNTGGMGAYSPAPVLTPEMEAKVMKTIVQPTVDGMAAEGCPFTGVIFAGLMIEGDDVKLLEHNVRFGDPECQCLMVRMKSDLVELLSRAATGALDGSEKLEWSDDVAMNVVVAANGYPGSYAKGEVIEGLDDADALPGVKVFHAGTASNADGEIVSAGGRVLGVVAVGDDIAEAAKRAYDGVDAIVWPGGFVRRDIGWRAIARDEKKK</sequence>
<dbReference type="InterPro" id="IPR020562">
    <property type="entry name" value="PRibGlycinamide_synth_N"/>
</dbReference>
<evidence type="ECO:0000256" key="8">
    <source>
        <dbReference type="ARBA" id="ARBA00023211"/>
    </source>
</evidence>
<dbReference type="GeneID" id="9686351"/>
<dbReference type="SUPFAM" id="SSF56059">
    <property type="entry name" value="Glutathione synthetase ATP-binding domain-like"/>
    <property type="match status" value="1"/>
</dbReference>
<dbReference type="PROSITE" id="PS00184">
    <property type="entry name" value="GARS"/>
    <property type="match status" value="1"/>
</dbReference>
<accession>C1MZ80</accession>
<dbReference type="GO" id="GO:0009113">
    <property type="term" value="P:purine nucleobase biosynthetic process"/>
    <property type="evidence" value="ECO:0007669"/>
    <property type="project" value="InterPro"/>
</dbReference>
<keyword evidence="3" id="KW-0436">Ligase</keyword>
<dbReference type="OrthoDB" id="2018833at2759"/>
<dbReference type="Gene3D" id="3.90.600.10">
    <property type="entry name" value="Phosphoribosylglycinamide synthetase, C-terminal domain"/>
    <property type="match status" value="1"/>
</dbReference>
<evidence type="ECO:0000256" key="2">
    <source>
        <dbReference type="ARBA" id="ARBA00013255"/>
    </source>
</evidence>
<evidence type="ECO:0000256" key="11">
    <source>
        <dbReference type="ARBA" id="ARBA00042864"/>
    </source>
</evidence>
<dbReference type="STRING" id="564608.C1MZ80"/>
<dbReference type="SMART" id="SM01209">
    <property type="entry name" value="GARS_A"/>
    <property type="match status" value="1"/>
</dbReference>
<dbReference type="RefSeq" id="XP_003061168.1">
    <property type="nucleotide sequence ID" value="XM_003061122.1"/>
</dbReference>
<dbReference type="GO" id="GO:0004637">
    <property type="term" value="F:phosphoribosylamine-glycine ligase activity"/>
    <property type="evidence" value="ECO:0007669"/>
    <property type="project" value="UniProtKB-EC"/>
</dbReference>
<dbReference type="FunFam" id="3.40.50.20:FF:000006">
    <property type="entry name" value="Phosphoribosylamine--glycine ligase, chloroplastic"/>
    <property type="match status" value="1"/>
</dbReference>
<dbReference type="InterPro" id="IPR013815">
    <property type="entry name" value="ATP_grasp_subdomain_1"/>
</dbReference>
<dbReference type="GO" id="GO:0046872">
    <property type="term" value="F:metal ion binding"/>
    <property type="evidence" value="ECO:0007669"/>
    <property type="project" value="UniProtKB-KW"/>
</dbReference>
<evidence type="ECO:0000256" key="5">
    <source>
        <dbReference type="ARBA" id="ARBA00022741"/>
    </source>
</evidence>
<dbReference type="EMBL" id="GG663743">
    <property type="protein sequence ID" value="EEH54818.1"/>
    <property type="molecule type" value="Genomic_DNA"/>
</dbReference>
<dbReference type="InterPro" id="IPR000115">
    <property type="entry name" value="PRibGlycinamide_synth"/>
</dbReference>
<comment type="similarity">
    <text evidence="9">Belongs to the GARS family.</text>
</comment>
<dbReference type="Gene3D" id="3.30.1490.20">
    <property type="entry name" value="ATP-grasp fold, A domain"/>
    <property type="match status" value="1"/>
</dbReference>
<dbReference type="GO" id="GO:0006189">
    <property type="term" value="P:'de novo' IMP biosynthetic process"/>
    <property type="evidence" value="ECO:0007669"/>
    <property type="project" value="UniProtKB-UniPathway"/>
</dbReference>
<gene>
    <name evidence="14" type="ORF">MICPUCDRAFT_20099</name>
</gene>
<dbReference type="FunFam" id="3.90.600.10:FF:000001">
    <property type="entry name" value="Trifunctional purine biosynthetic protein adenosine-3"/>
    <property type="match status" value="1"/>
</dbReference>
<evidence type="ECO:0000256" key="12">
    <source>
        <dbReference type="PROSITE-ProRule" id="PRU00409"/>
    </source>
</evidence>
<feature type="domain" description="ATP-grasp" evidence="13">
    <location>
        <begin position="171"/>
        <end position="377"/>
    </location>
</feature>
<dbReference type="SMART" id="SM01210">
    <property type="entry name" value="GARS_C"/>
    <property type="match status" value="1"/>
</dbReference>
<dbReference type="FunFam" id="3.30.1490.20:FF:000006">
    <property type="entry name" value="phosphoribosylamine--glycine ligase, chloroplastic-like"/>
    <property type="match status" value="1"/>
</dbReference>
<dbReference type="Gene3D" id="3.40.50.20">
    <property type="match status" value="1"/>
</dbReference>
<comment type="pathway">
    <text evidence="1">Purine metabolism; IMP biosynthesis via de novo pathway; N(1)-(5-phospho-D-ribosyl)glycinamide from 5-phospho-alpha-D-ribose 1-diphosphate: step 2/2.</text>
</comment>